<evidence type="ECO:0000313" key="2">
    <source>
        <dbReference type="Proteomes" id="UP001345219"/>
    </source>
</evidence>
<sequence>MFNVLNPVHVKKGIPFFKNQTDDECPRTKTATAPLYICSYKAFQLYLASQHCGFLAGYGSSPAMEKITAFLVTLDKNEDFQTTNSLALQLNGIQY</sequence>
<organism evidence="1 2">
    <name type="scientific">Trapa incisa</name>
    <dbReference type="NCBI Taxonomy" id="236973"/>
    <lineage>
        <taxon>Eukaryota</taxon>
        <taxon>Viridiplantae</taxon>
        <taxon>Streptophyta</taxon>
        <taxon>Embryophyta</taxon>
        <taxon>Tracheophyta</taxon>
        <taxon>Spermatophyta</taxon>
        <taxon>Magnoliopsida</taxon>
        <taxon>eudicotyledons</taxon>
        <taxon>Gunneridae</taxon>
        <taxon>Pentapetalae</taxon>
        <taxon>rosids</taxon>
        <taxon>malvids</taxon>
        <taxon>Myrtales</taxon>
        <taxon>Lythraceae</taxon>
        <taxon>Trapa</taxon>
    </lineage>
</organism>
<accession>A0AAN7KCY7</accession>
<name>A0AAN7KCY7_9MYRT</name>
<keyword evidence="2" id="KW-1185">Reference proteome</keyword>
<comment type="caution">
    <text evidence="1">The sequence shown here is derived from an EMBL/GenBank/DDBJ whole genome shotgun (WGS) entry which is preliminary data.</text>
</comment>
<dbReference type="Proteomes" id="UP001345219">
    <property type="component" value="Chromosome 5"/>
</dbReference>
<gene>
    <name evidence="1" type="ORF">SAY87_005718</name>
</gene>
<proteinExistence type="predicted"/>
<dbReference type="AlphaFoldDB" id="A0AAN7KCY7"/>
<evidence type="ECO:0000313" key="1">
    <source>
        <dbReference type="EMBL" id="KAK4760825.1"/>
    </source>
</evidence>
<dbReference type="EMBL" id="JAXIOK010000010">
    <property type="protein sequence ID" value="KAK4760825.1"/>
    <property type="molecule type" value="Genomic_DNA"/>
</dbReference>
<protein>
    <submittedName>
        <fullName evidence="1">Uncharacterized protein</fullName>
    </submittedName>
</protein>
<reference evidence="1 2" key="1">
    <citation type="journal article" date="2023" name="Hortic Res">
        <title>Pangenome of water caltrop reveals structural variations and asymmetric subgenome divergence after allopolyploidization.</title>
        <authorList>
            <person name="Zhang X."/>
            <person name="Chen Y."/>
            <person name="Wang L."/>
            <person name="Yuan Y."/>
            <person name="Fang M."/>
            <person name="Shi L."/>
            <person name="Lu R."/>
            <person name="Comes H.P."/>
            <person name="Ma Y."/>
            <person name="Chen Y."/>
            <person name="Huang G."/>
            <person name="Zhou Y."/>
            <person name="Zheng Z."/>
            <person name="Qiu Y."/>
        </authorList>
    </citation>
    <scope>NUCLEOTIDE SEQUENCE [LARGE SCALE GENOMIC DNA]</scope>
    <source>
        <tissue evidence="1">Roots</tissue>
    </source>
</reference>